<comment type="caution">
    <text evidence="1">The sequence shown here is derived from an EMBL/GenBank/DDBJ whole genome shotgun (WGS) entry which is preliminary data.</text>
</comment>
<sequence length="67" mass="7098">MNNSVIRPIDGFIGCGKIGCSGALIGGEIGAAFDATLLSIGMKYRCAFHLIAGRYSPAPIRSDFYRS</sequence>
<gene>
    <name evidence="1" type="ORF">YP76_06290</name>
</gene>
<name>A0A0M3AQR6_9SPHN</name>
<protein>
    <submittedName>
        <fullName evidence="1">Uncharacterized protein</fullName>
    </submittedName>
</protein>
<accession>A0A0M3AQR6</accession>
<dbReference type="PATRIC" id="fig|56193.3.peg.1304"/>
<evidence type="ECO:0000313" key="1">
    <source>
        <dbReference type="EMBL" id="KKW92552.1"/>
    </source>
</evidence>
<proteinExistence type="predicted"/>
<dbReference type="AlphaFoldDB" id="A0A0M3AQR6"/>
<dbReference type="EMBL" id="LBIC01000003">
    <property type="protein sequence ID" value="KKW92552.1"/>
    <property type="molecule type" value="Genomic_DNA"/>
</dbReference>
<organism evidence="1 2">
    <name type="scientific">Sphingobium chungbukense</name>
    <dbReference type="NCBI Taxonomy" id="56193"/>
    <lineage>
        <taxon>Bacteria</taxon>
        <taxon>Pseudomonadati</taxon>
        <taxon>Pseudomonadota</taxon>
        <taxon>Alphaproteobacteria</taxon>
        <taxon>Sphingomonadales</taxon>
        <taxon>Sphingomonadaceae</taxon>
        <taxon>Sphingobium</taxon>
    </lineage>
</organism>
<evidence type="ECO:0000313" key="2">
    <source>
        <dbReference type="Proteomes" id="UP000033874"/>
    </source>
</evidence>
<dbReference type="Proteomes" id="UP000033874">
    <property type="component" value="Unassembled WGS sequence"/>
</dbReference>
<reference evidence="1 2" key="1">
    <citation type="submission" date="2015-04" db="EMBL/GenBank/DDBJ databases">
        <title>Genome sequence of aromatic hydrocarbons-degrading Sphingobium chungbukense DJ77.</title>
        <authorList>
            <person name="Kim Y.-C."/>
            <person name="Chae J.-C."/>
        </authorList>
    </citation>
    <scope>NUCLEOTIDE SEQUENCE [LARGE SCALE GENOMIC DNA]</scope>
    <source>
        <strain evidence="1 2">DJ77</strain>
    </source>
</reference>
<keyword evidence="2" id="KW-1185">Reference proteome</keyword>